<evidence type="ECO:0000313" key="3">
    <source>
        <dbReference type="Proteomes" id="UP000646244"/>
    </source>
</evidence>
<dbReference type="InterPro" id="IPR006311">
    <property type="entry name" value="TAT_signal"/>
</dbReference>
<dbReference type="EMBL" id="BMVB01000001">
    <property type="protein sequence ID" value="GHC34474.1"/>
    <property type="molecule type" value="Genomic_DNA"/>
</dbReference>
<comment type="caution">
    <text evidence="2">The sequence shown here is derived from an EMBL/GenBank/DDBJ whole genome shotgun (WGS) entry which is preliminary data.</text>
</comment>
<evidence type="ECO:0000313" key="2">
    <source>
        <dbReference type="EMBL" id="GHC34474.1"/>
    </source>
</evidence>
<dbReference type="PROSITE" id="PS51318">
    <property type="entry name" value="TAT"/>
    <property type="match status" value="1"/>
</dbReference>
<reference evidence="2" key="2">
    <citation type="submission" date="2020-09" db="EMBL/GenBank/DDBJ databases">
        <authorList>
            <person name="Sun Q."/>
            <person name="Ohkuma M."/>
        </authorList>
    </citation>
    <scope>NUCLEOTIDE SEQUENCE</scope>
    <source>
        <strain evidence="2">JCM 4633</strain>
    </source>
</reference>
<accession>A0A918TAJ3</accession>
<reference evidence="2" key="1">
    <citation type="journal article" date="2014" name="Int. J. Syst. Evol. Microbiol.">
        <title>Complete genome sequence of Corynebacterium casei LMG S-19264T (=DSM 44701T), isolated from a smear-ripened cheese.</title>
        <authorList>
            <consortium name="US DOE Joint Genome Institute (JGI-PGF)"/>
            <person name="Walter F."/>
            <person name="Albersmeier A."/>
            <person name="Kalinowski J."/>
            <person name="Ruckert C."/>
        </authorList>
    </citation>
    <scope>NUCLEOTIDE SEQUENCE</scope>
    <source>
        <strain evidence="2">JCM 4633</strain>
    </source>
</reference>
<evidence type="ECO:0000256" key="1">
    <source>
        <dbReference type="SAM" id="SignalP"/>
    </source>
</evidence>
<feature type="chain" id="PRO_5038105156" description="Tat pathway signal sequence domain protein" evidence="1">
    <location>
        <begin position="22"/>
        <end position="290"/>
    </location>
</feature>
<protein>
    <recommendedName>
        <fullName evidence="4">Tat pathway signal sequence domain protein</fullName>
    </recommendedName>
</protein>
<keyword evidence="1" id="KW-0732">Signal</keyword>
<gene>
    <name evidence="2" type="ORF">GCM10010507_04070</name>
</gene>
<proteinExistence type="predicted"/>
<dbReference type="AlphaFoldDB" id="A0A918TAJ3"/>
<dbReference type="RefSeq" id="WP_190107834.1">
    <property type="nucleotide sequence ID" value="NZ_BMVB01000001.1"/>
</dbReference>
<organism evidence="2 3">
    <name type="scientific">Streptomyces cinnamoneus</name>
    <name type="common">Streptoverticillium cinnamoneum</name>
    <dbReference type="NCBI Taxonomy" id="53446"/>
    <lineage>
        <taxon>Bacteria</taxon>
        <taxon>Bacillati</taxon>
        <taxon>Actinomycetota</taxon>
        <taxon>Actinomycetes</taxon>
        <taxon>Kitasatosporales</taxon>
        <taxon>Streptomycetaceae</taxon>
        <taxon>Streptomyces</taxon>
        <taxon>Streptomyces cinnamoneus group</taxon>
    </lineage>
</organism>
<name>A0A918TAJ3_STRCJ</name>
<sequence length="290" mass="31507">MKYRSMTRRTALKSAVGTALAAGGLMWGGAMPVAAAAGGGGTFRDVRAFHGTWEGVCDGRRARLRIVVAQEAPGTLRTVYLTFTDLERDVTYIGSRQEVPAGARDIGTVTLSGAAALTWPSLLIHTCDTDVLSGIGSSGGGGYPMAFHRSATAPALTQNRPFRDFEDWCGRPLGRGRYLGSLDGRRAQLDVDVTMAGAERRMVFHLTDLDRGADWYSQVLESEVRGWGPGRQRNPLAGVRMKPYWEGQEPLRIGCLYWHGHNAAYVTGEGVGRGDRFGMTFVRRTPLNTP</sequence>
<evidence type="ECO:0008006" key="4">
    <source>
        <dbReference type="Google" id="ProtNLM"/>
    </source>
</evidence>
<dbReference type="Proteomes" id="UP000646244">
    <property type="component" value="Unassembled WGS sequence"/>
</dbReference>
<feature type="signal peptide" evidence="1">
    <location>
        <begin position="1"/>
        <end position="21"/>
    </location>
</feature>